<name>A0A0C1ZJ18_9VIBR</name>
<keyword evidence="1" id="KW-1133">Transmembrane helix</keyword>
<dbReference type="EMBL" id="JPRD01000015">
    <property type="protein sequence ID" value="KIF53211.1"/>
    <property type="molecule type" value="Genomic_DNA"/>
</dbReference>
<reference evidence="2 3" key="1">
    <citation type="submission" date="2014-07" db="EMBL/GenBank/DDBJ databases">
        <title>Unique and conserved regions in Vibrio harveyi and related species in comparison with the shrimp pathogen Vibrio harveyi CAIM 1792.</title>
        <authorList>
            <person name="Espinoza-Valles I."/>
            <person name="Vora G."/>
            <person name="Leekitcharoenphon P."/>
            <person name="Ussery D."/>
            <person name="Hoj L."/>
            <person name="Gomez-Gil B."/>
        </authorList>
    </citation>
    <scope>NUCLEOTIDE SEQUENCE [LARGE SCALE GENOMIC DNA]</scope>
    <source>
        <strain evidence="3">CAIM 1854 / LMG 25443</strain>
    </source>
</reference>
<evidence type="ECO:0000313" key="3">
    <source>
        <dbReference type="Proteomes" id="UP000031586"/>
    </source>
</evidence>
<keyword evidence="1" id="KW-0812">Transmembrane</keyword>
<dbReference type="AlphaFoldDB" id="A0A0C1ZJ18"/>
<accession>A0A0C1ZJ18</accession>
<evidence type="ECO:0008006" key="4">
    <source>
        <dbReference type="Google" id="ProtNLM"/>
    </source>
</evidence>
<evidence type="ECO:0000313" key="2">
    <source>
        <dbReference type="EMBL" id="KIF53211.1"/>
    </source>
</evidence>
<dbReference type="RefSeq" id="WP_020194398.1">
    <property type="nucleotide sequence ID" value="NZ_BAOH01000005.1"/>
</dbReference>
<sequence>MATFFENNFNMTKEQVRTMILMLVATVAIFAVRMAFASSGGSDLDDSLSDIWDELQALATGNAGRILMICMILGGIYFGLVNVNGIAFVMCVVSLLVLANVSDIIDGSLTASYDLLPAVMAKLPAVPAPGL</sequence>
<dbReference type="Proteomes" id="UP000031586">
    <property type="component" value="Unassembled WGS sequence"/>
</dbReference>
<comment type="caution">
    <text evidence="2">The sequence shown here is derived from an EMBL/GenBank/DDBJ whole genome shotgun (WGS) entry which is preliminary data.</text>
</comment>
<dbReference type="PATRIC" id="fig|1229493.5.peg.1042"/>
<protein>
    <recommendedName>
        <fullName evidence="4">Pili assembly chaperone</fullName>
    </recommendedName>
</protein>
<keyword evidence="1" id="KW-0472">Membrane</keyword>
<organism evidence="2 3">
    <name type="scientific">Vibrio owensii CAIM 1854 = LMG 25443</name>
    <dbReference type="NCBI Taxonomy" id="1229493"/>
    <lineage>
        <taxon>Bacteria</taxon>
        <taxon>Pseudomonadati</taxon>
        <taxon>Pseudomonadota</taxon>
        <taxon>Gammaproteobacteria</taxon>
        <taxon>Vibrionales</taxon>
        <taxon>Vibrionaceae</taxon>
        <taxon>Vibrio</taxon>
    </lineage>
</organism>
<feature type="transmembrane region" description="Helical" evidence="1">
    <location>
        <begin position="66"/>
        <end position="99"/>
    </location>
</feature>
<proteinExistence type="predicted"/>
<gene>
    <name evidence="2" type="ORF">H735_09780</name>
</gene>
<evidence type="ECO:0000256" key="1">
    <source>
        <dbReference type="SAM" id="Phobius"/>
    </source>
</evidence>